<feature type="repeat" description="ARM" evidence="1">
    <location>
        <begin position="381"/>
        <end position="423"/>
    </location>
</feature>
<organism evidence="3 4">
    <name type="scientific">Acrasis kona</name>
    <dbReference type="NCBI Taxonomy" id="1008807"/>
    <lineage>
        <taxon>Eukaryota</taxon>
        <taxon>Discoba</taxon>
        <taxon>Heterolobosea</taxon>
        <taxon>Tetramitia</taxon>
        <taxon>Eutetramitia</taxon>
        <taxon>Acrasidae</taxon>
        <taxon>Acrasis</taxon>
    </lineage>
</organism>
<sequence>MAEVKGFLGTLEKTNDENKQLVAVGALFTLCSDEDSRAEIRDAGGVEMLVNLLDGTSIKVAKQSCGALLNLAVEDEGKDLIRDAGAIPKVLKLLDTRTQSKDASLLEYGSGFMLNMSADEVVQEQVLENEGVEIIHKLLSSDHNDETRKNAVGCFSSLCLNDGITRLLQKIDKFQSIVDMLDSEDQETLGRTSGTLWNLACAGPDISSDLAECGALEKLYDMLEVEDPELLGNSTMCISIMSSSPDVATRIRDNQMIGKIVSLMEHEDENVAQNAVGAVWNLGHENENRIILHQEDAISHVIRLLSSDSEEVIEKTLGALLTLAANETISADFREKGGFESLMVHLEPESRSTDKNTLYAIISFAVLAYEEKNKDAIRECGALQLLIDLLKTDNEQHLEKSTAAILNLTLNQGNRVAIRQLDGIAPLIELLFHPNANVQQNAAGALWNLSNDDKNKTVIRTLGGLKPLLTLIGGGKVAPKSKKDRQIDQDRLNAAKEEAQEEEEAQPEPEPEPSAGLEFDLNDGKEPEYKAPLDRDNQVRTTTAGNDEHGGDGLKPSALLKSAGVLDIKDRLLQKAREGKRDEELLRKRQEEEEAEREARRVEREQRELERKRQEEEQQRQRELELERERERIKKEEQERLEKEAKAEQERLDAQKKLDASIDWDKIYTQDDPFVPSTSRQDAVEKLQKALDEYKEIADPFSDQFANLNDAERKQVLDAIREFEDWLAKNPNASQEELDLKRRELDARIRPILSRASERNQLEQYAHQIKKRMDDEDDDFCDLLNDQDVDLINEATKNALDHLKDHPLVTEDQLKEQLNKLKKTVQPVVDRAEKRDELTKAANQLRKRVHDPNDALSKHLSPEEKQALLDQADKVTQFLQDHPDATTQQLNDRHDQFLKNVTPLTSLAQAKDELDQRVNKLRDRSMTD</sequence>
<dbReference type="Gene3D" id="1.25.10.10">
    <property type="entry name" value="Leucine-rich Repeat Variant"/>
    <property type="match status" value="3"/>
</dbReference>
<dbReference type="PANTHER" id="PTHR46241:SF1">
    <property type="entry name" value="OUTER DYNEIN ARM-DOCKING COMPLEX SUBUNIT 2"/>
    <property type="match status" value="1"/>
</dbReference>
<evidence type="ECO:0000313" key="3">
    <source>
        <dbReference type="EMBL" id="KAL0477801.1"/>
    </source>
</evidence>
<feature type="repeat" description="ARM" evidence="1">
    <location>
        <begin position="44"/>
        <end position="86"/>
    </location>
</feature>
<dbReference type="Proteomes" id="UP001431209">
    <property type="component" value="Unassembled WGS sequence"/>
</dbReference>
<evidence type="ECO:0000256" key="2">
    <source>
        <dbReference type="SAM" id="MobiDB-lite"/>
    </source>
</evidence>
<dbReference type="AlphaFoldDB" id="A0AAW2YLI7"/>
<feature type="repeat" description="ARM" evidence="1">
    <location>
        <begin position="296"/>
        <end position="338"/>
    </location>
</feature>
<feature type="non-terminal residue" evidence="3">
    <location>
        <position position="928"/>
    </location>
</feature>
<dbReference type="PANTHER" id="PTHR46241">
    <property type="entry name" value="ARMADILLO REPEAT-CONTAINING PROTEIN 4 ARMC4"/>
    <property type="match status" value="1"/>
</dbReference>
<feature type="compositionally biased region" description="Basic and acidic residues" evidence="2">
    <location>
        <begin position="567"/>
        <end position="655"/>
    </location>
</feature>
<feature type="repeat" description="ARM" evidence="1">
    <location>
        <begin position="255"/>
        <end position="297"/>
    </location>
</feature>
<evidence type="ECO:0000256" key="1">
    <source>
        <dbReference type="PROSITE-ProRule" id="PRU00259"/>
    </source>
</evidence>
<name>A0AAW2YLI7_9EUKA</name>
<reference evidence="3 4" key="1">
    <citation type="submission" date="2024-03" db="EMBL/GenBank/DDBJ databases">
        <title>The Acrasis kona genome and developmental transcriptomes reveal deep origins of eukaryotic multicellular pathways.</title>
        <authorList>
            <person name="Sheikh S."/>
            <person name="Fu C.-J."/>
            <person name="Brown M.W."/>
            <person name="Baldauf S.L."/>
        </authorList>
    </citation>
    <scope>NUCLEOTIDE SEQUENCE [LARGE SCALE GENOMIC DNA]</scope>
    <source>
        <strain evidence="3 4">ATCC MYA-3509</strain>
    </source>
</reference>
<proteinExistence type="predicted"/>
<dbReference type="PROSITE" id="PS50176">
    <property type="entry name" value="ARM_REPEAT"/>
    <property type="match status" value="6"/>
</dbReference>
<dbReference type="InterPro" id="IPR016024">
    <property type="entry name" value="ARM-type_fold"/>
</dbReference>
<feature type="region of interest" description="Disordered" evidence="2">
    <location>
        <begin position="494"/>
        <end position="655"/>
    </location>
</feature>
<feature type="repeat" description="ARM" evidence="1">
    <location>
        <begin position="422"/>
        <end position="464"/>
    </location>
</feature>
<comment type="caution">
    <text evidence="3">The sequence shown here is derived from an EMBL/GenBank/DDBJ whole genome shotgun (WGS) entry which is preliminary data.</text>
</comment>
<dbReference type="InterPro" id="IPR000225">
    <property type="entry name" value="Armadillo"/>
</dbReference>
<dbReference type="SMART" id="SM00185">
    <property type="entry name" value="ARM"/>
    <property type="match status" value="9"/>
</dbReference>
<dbReference type="EMBL" id="JAOPGA020000241">
    <property type="protein sequence ID" value="KAL0477801.1"/>
    <property type="molecule type" value="Genomic_DNA"/>
</dbReference>
<dbReference type="SUPFAM" id="SSF48371">
    <property type="entry name" value="ARM repeat"/>
    <property type="match status" value="2"/>
</dbReference>
<keyword evidence="4" id="KW-1185">Reference proteome</keyword>
<dbReference type="InterPro" id="IPR011989">
    <property type="entry name" value="ARM-like"/>
</dbReference>
<evidence type="ECO:0000313" key="4">
    <source>
        <dbReference type="Proteomes" id="UP001431209"/>
    </source>
</evidence>
<feature type="repeat" description="ARM" evidence="1">
    <location>
        <begin position="85"/>
        <end position="131"/>
    </location>
</feature>
<dbReference type="InterPro" id="IPR029048">
    <property type="entry name" value="HSP70_C_sf"/>
</dbReference>
<dbReference type="SUPFAM" id="SSF100934">
    <property type="entry name" value="Heat shock protein 70kD (HSP70), C-terminal subdomain"/>
    <property type="match status" value="3"/>
</dbReference>
<feature type="compositionally biased region" description="Basic and acidic residues" evidence="2">
    <location>
        <begin position="522"/>
        <end position="538"/>
    </location>
</feature>
<gene>
    <name evidence="3" type="ORF">AKO1_013824</name>
</gene>
<protein>
    <submittedName>
        <fullName evidence="3">Uncharacterized protein</fullName>
    </submittedName>
</protein>
<accession>A0AAW2YLI7</accession>
<feature type="compositionally biased region" description="Acidic residues" evidence="2">
    <location>
        <begin position="499"/>
        <end position="511"/>
    </location>
</feature>
<dbReference type="Pfam" id="PF00514">
    <property type="entry name" value="Arm"/>
    <property type="match status" value="3"/>
</dbReference>
<dbReference type="Gene3D" id="1.20.1270.10">
    <property type="match status" value="3"/>
</dbReference>